<evidence type="ECO:0000313" key="2">
    <source>
        <dbReference type="EMBL" id="TWT54790.1"/>
    </source>
</evidence>
<dbReference type="OrthoDB" id="277009at2"/>
<reference evidence="2 3" key="1">
    <citation type="submission" date="2019-02" db="EMBL/GenBank/DDBJ databases">
        <title>Deep-cultivation of Planctomycetes and their phenomic and genomic characterization uncovers novel biology.</title>
        <authorList>
            <person name="Wiegand S."/>
            <person name="Jogler M."/>
            <person name="Boedeker C."/>
            <person name="Pinto D."/>
            <person name="Vollmers J."/>
            <person name="Rivas-Marin E."/>
            <person name="Kohn T."/>
            <person name="Peeters S.H."/>
            <person name="Heuer A."/>
            <person name="Rast P."/>
            <person name="Oberbeckmann S."/>
            <person name="Bunk B."/>
            <person name="Jeske O."/>
            <person name="Meyerdierks A."/>
            <person name="Storesund J.E."/>
            <person name="Kallscheuer N."/>
            <person name="Luecker S."/>
            <person name="Lage O.M."/>
            <person name="Pohl T."/>
            <person name="Merkel B.J."/>
            <person name="Hornburger P."/>
            <person name="Mueller R.-W."/>
            <person name="Bruemmer F."/>
            <person name="Labrenz M."/>
            <person name="Spormann A.M."/>
            <person name="Op Den Camp H."/>
            <person name="Overmann J."/>
            <person name="Amann R."/>
            <person name="Jetten M.S.M."/>
            <person name="Mascher T."/>
            <person name="Medema M.H."/>
            <person name="Devos D.P."/>
            <person name="Kaster A.-K."/>
            <person name="Ovreas L."/>
            <person name="Rohde M."/>
            <person name="Galperin M.Y."/>
            <person name="Jogler C."/>
        </authorList>
    </citation>
    <scope>NUCLEOTIDE SEQUENCE [LARGE SCALE GENOMIC DNA]</scope>
    <source>
        <strain evidence="2 3">Pla22</strain>
    </source>
</reference>
<accession>A0A5C5WW39</accession>
<evidence type="ECO:0000259" key="1">
    <source>
        <dbReference type="SMART" id="SM01321"/>
    </source>
</evidence>
<feature type="domain" description="Transposase IS200-like" evidence="1">
    <location>
        <begin position="9"/>
        <end position="126"/>
    </location>
</feature>
<dbReference type="SMART" id="SM01321">
    <property type="entry name" value="Y1_Tnp"/>
    <property type="match status" value="1"/>
</dbReference>
<sequence length="226" mass="26645">MPRQKRVDEAGGIYHALNRGNARQTIFHKDDDYEAFLRTLSEGLDKYPVELFSFCLMPNHWHLVLRPTEDGMMGRFMRWVTATHTLRHHAHYHKGGQGHLYQSRFKSFPIQDDAHFLVVCHYVECNALRANLVKKAENWIYGSLWRWLQKPEPKPQLLTPWPLRRSGDWVSRVNKALTSKELDGVRQSVHRDRPYGDEDWTEQIADRLGLWSTIRPRGRPRKPPSN</sequence>
<dbReference type="GO" id="GO:0004803">
    <property type="term" value="F:transposase activity"/>
    <property type="evidence" value="ECO:0007669"/>
    <property type="project" value="InterPro"/>
</dbReference>
<comment type="caution">
    <text evidence="2">The sequence shown here is derived from an EMBL/GenBank/DDBJ whole genome shotgun (WGS) entry which is preliminary data.</text>
</comment>
<dbReference type="GO" id="GO:0006313">
    <property type="term" value="P:DNA transposition"/>
    <property type="evidence" value="ECO:0007669"/>
    <property type="project" value="InterPro"/>
</dbReference>
<evidence type="ECO:0000313" key="3">
    <source>
        <dbReference type="Proteomes" id="UP000316598"/>
    </source>
</evidence>
<dbReference type="RefSeq" id="WP_146514779.1">
    <property type="nucleotide sequence ID" value="NZ_SJPI01000001.1"/>
</dbReference>
<name>A0A5C5WW39_9BACT</name>
<dbReference type="InterPro" id="IPR036515">
    <property type="entry name" value="Transposase_17_sf"/>
</dbReference>
<gene>
    <name evidence="2" type="ORF">Pla22_24440</name>
</gene>
<dbReference type="AlphaFoldDB" id="A0A5C5WW39"/>
<dbReference type="Pfam" id="PF01797">
    <property type="entry name" value="Y1_Tnp"/>
    <property type="match status" value="1"/>
</dbReference>
<dbReference type="EMBL" id="SJPI01000001">
    <property type="protein sequence ID" value="TWT54790.1"/>
    <property type="molecule type" value="Genomic_DNA"/>
</dbReference>
<dbReference type="Proteomes" id="UP000316598">
    <property type="component" value="Unassembled WGS sequence"/>
</dbReference>
<dbReference type="PANTHER" id="PTHR34322:SF2">
    <property type="entry name" value="TRANSPOSASE IS200-LIKE DOMAIN-CONTAINING PROTEIN"/>
    <property type="match status" value="1"/>
</dbReference>
<proteinExistence type="predicted"/>
<dbReference type="GO" id="GO:0003677">
    <property type="term" value="F:DNA binding"/>
    <property type="evidence" value="ECO:0007669"/>
    <property type="project" value="InterPro"/>
</dbReference>
<dbReference type="SUPFAM" id="SSF143422">
    <property type="entry name" value="Transposase IS200-like"/>
    <property type="match status" value="1"/>
</dbReference>
<organism evidence="2 3">
    <name type="scientific">Rubripirellula amarantea</name>
    <dbReference type="NCBI Taxonomy" id="2527999"/>
    <lineage>
        <taxon>Bacteria</taxon>
        <taxon>Pseudomonadati</taxon>
        <taxon>Planctomycetota</taxon>
        <taxon>Planctomycetia</taxon>
        <taxon>Pirellulales</taxon>
        <taxon>Pirellulaceae</taxon>
        <taxon>Rubripirellula</taxon>
    </lineage>
</organism>
<dbReference type="PANTHER" id="PTHR34322">
    <property type="entry name" value="TRANSPOSASE, Y1_TNP DOMAIN-CONTAINING"/>
    <property type="match status" value="1"/>
</dbReference>
<keyword evidence="3" id="KW-1185">Reference proteome</keyword>
<protein>
    <submittedName>
        <fullName evidence="2">Transposase IS200 like protein</fullName>
    </submittedName>
</protein>
<dbReference type="InterPro" id="IPR002686">
    <property type="entry name" value="Transposase_17"/>
</dbReference>
<dbReference type="Gene3D" id="3.30.70.1290">
    <property type="entry name" value="Transposase IS200-like"/>
    <property type="match status" value="1"/>
</dbReference>